<dbReference type="InterPro" id="IPR016024">
    <property type="entry name" value="ARM-type_fold"/>
</dbReference>
<dbReference type="Proteomes" id="UP000062043">
    <property type="component" value="Chromosome"/>
</dbReference>
<dbReference type="EMBL" id="CP007140">
    <property type="protein sequence ID" value="AJC71679.1"/>
    <property type="molecule type" value="Genomic_DNA"/>
</dbReference>
<dbReference type="SUPFAM" id="SSF48371">
    <property type="entry name" value="ARM repeat"/>
    <property type="match status" value="1"/>
</dbReference>
<gene>
    <name evidence="2" type="ORF">X802_05465</name>
</gene>
<organism evidence="2 3">
    <name type="scientific">Thermococcus guaymasensis DSM 11113</name>
    <dbReference type="NCBI Taxonomy" id="1432656"/>
    <lineage>
        <taxon>Archaea</taxon>
        <taxon>Methanobacteriati</taxon>
        <taxon>Methanobacteriota</taxon>
        <taxon>Thermococci</taxon>
        <taxon>Thermococcales</taxon>
        <taxon>Thermococcaceae</taxon>
        <taxon>Thermococcus</taxon>
    </lineage>
</organism>
<name>A0A0X1KK82_9EURY</name>
<dbReference type="InterPro" id="IPR032682">
    <property type="entry name" value="Cnd1_C"/>
</dbReference>
<feature type="domain" description="Condensin complex subunit 1 C-terminal" evidence="1">
    <location>
        <begin position="32"/>
        <end position="121"/>
    </location>
</feature>
<reference evidence="2 3" key="1">
    <citation type="submission" date="2014-01" db="EMBL/GenBank/DDBJ databases">
        <title>Genome sequencing of Thermococcus guaymasensis.</title>
        <authorList>
            <person name="Zhang X."/>
            <person name="Alvare G."/>
            <person name="Fristensky B."/>
            <person name="Chen L."/>
            <person name="Suen T."/>
            <person name="Chen Q."/>
            <person name="Ma K."/>
        </authorList>
    </citation>
    <scope>NUCLEOTIDE SEQUENCE [LARGE SCALE GENOMIC DNA]</scope>
    <source>
        <strain evidence="2 3">DSM 11113</strain>
    </source>
</reference>
<dbReference type="OrthoDB" id="86026at2157"/>
<dbReference type="KEGG" id="tgy:X802_05465"/>
<dbReference type="RefSeq" id="WP_062371624.1">
    <property type="nucleotide sequence ID" value="NZ_CP007140.1"/>
</dbReference>
<dbReference type="AlphaFoldDB" id="A0A0X1KK82"/>
<protein>
    <recommendedName>
        <fullName evidence="1">Condensin complex subunit 1 C-terminal domain-containing protein</fullName>
    </recommendedName>
</protein>
<dbReference type="GeneID" id="27135102"/>
<dbReference type="STRING" id="1432656.X802_05465"/>
<evidence type="ECO:0000259" key="1">
    <source>
        <dbReference type="Pfam" id="PF12717"/>
    </source>
</evidence>
<evidence type="ECO:0000313" key="3">
    <source>
        <dbReference type="Proteomes" id="UP000062043"/>
    </source>
</evidence>
<sequence>MRRESIIIDKDGIRRDLLSWNIKEVIALAEEYDKAFQVVKELLKDKNPTVKTNALQVIKEMVKRDTLPPDKASRVVEDIVELTKDKNERVSLKAIEVLNLLLEKGELSEEQYELVTDALMDIIKKGAPLLSEYASEGLGKAGAKVIRLARKLVKLLFSLIRSSDDRQVQSAAITALAEMASRTEDPKLFNEIFDNMTDLLDHIDPYIQDRALLAVDRMLSRAEMLTKRTKIKAIKKIKNLSNDVRLTSKASLILEKLEKITGEEEEEITTKEDLKKKLEISEYGPDDVERLLDAGKADIVAELAKIDPIVMSMILEMLTSEDPMRRMDALWVLSKVTSQLTPTDAYSVLPVLAEFLKSRNPWARKTAAETMAEIYTLYPGTAQFFTSLLDVLLKSGKESDIEGALELVYALQHRLPTPEFEKAMISIVSDLLRRPESRGVTLRFMAREAQRLMDFSYEGLIQLKNVLKEIYGSEGGKYDNITASLIDLIDSLIKLKKEGSSSLGQP</sequence>
<keyword evidence="3" id="KW-1185">Reference proteome</keyword>
<dbReference type="PATRIC" id="fig|1432656.3.peg.1063"/>
<dbReference type="Gene3D" id="1.25.10.10">
    <property type="entry name" value="Leucine-rich Repeat Variant"/>
    <property type="match status" value="2"/>
</dbReference>
<dbReference type="InterPro" id="IPR011989">
    <property type="entry name" value="ARM-like"/>
</dbReference>
<proteinExistence type="predicted"/>
<accession>A0A0X1KK82</accession>
<dbReference type="Pfam" id="PF12717">
    <property type="entry name" value="Cnd1"/>
    <property type="match status" value="1"/>
</dbReference>
<evidence type="ECO:0000313" key="2">
    <source>
        <dbReference type="EMBL" id="AJC71679.1"/>
    </source>
</evidence>